<dbReference type="OrthoDB" id="1001819at2759"/>
<name>A0A5J5PK09_GOSBA</name>
<keyword evidence="1" id="KW-0677">Repeat</keyword>
<dbReference type="SUPFAM" id="SSF57889">
    <property type="entry name" value="Cysteine-rich domain"/>
    <property type="match status" value="1"/>
</dbReference>
<evidence type="ECO:0000313" key="4">
    <source>
        <dbReference type="Proteomes" id="UP000327439"/>
    </source>
</evidence>
<dbReference type="InterPro" id="IPR004146">
    <property type="entry name" value="DC1"/>
</dbReference>
<evidence type="ECO:0000256" key="1">
    <source>
        <dbReference type="ARBA" id="ARBA00022737"/>
    </source>
</evidence>
<reference evidence="4" key="1">
    <citation type="journal article" date="2020" name="Nat. Genet.">
        <title>Genomic diversifications of five Gossypium allopolyploid species and their impact on cotton improvement.</title>
        <authorList>
            <person name="Chen Z.J."/>
            <person name="Sreedasyam A."/>
            <person name="Ando A."/>
            <person name="Song Q."/>
            <person name="De Santiago L.M."/>
            <person name="Hulse-Kemp A.M."/>
            <person name="Ding M."/>
            <person name="Ye W."/>
            <person name="Kirkbride R.C."/>
            <person name="Jenkins J."/>
            <person name="Plott C."/>
            <person name="Lovell J."/>
            <person name="Lin Y.M."/>
            <person name="Vaughn R."/>
            <person name="Liu B."/>
            <person name="Simpson S."/>
            <person name="Scheffler B.E."/>
            <person name="Wen L."/>
            <person name="Saski C.A."/>
            <person name="Grover C.E."/>
            <person name="Hu G."/>
            <person name="Conover J.L."/>
            <person name="Carlson J.W."/>
            <person name="Shu S."/>
            <person name="Boston L.B."/>
            <person name="Williams M."/>
            <person name="Peterson D.G."/>
            <person name="McGee K."/>
            <person name="Jones D.C."/>
            <person name="Wendel J.F."/>
            <person name="Stelly D.M."/>
            <person name="Grimwood J."/>
            <person name="Schmutz J."/>
        </authorList>
    </citation>
    <scope>NUCLEOTIDE SEQUENCE [LARGE SCALE GENOMIC DNA]</scope>
    <source>
        <strain evidence="4">cv. 3-79</strain>
    </source>
</reference>
<dbReference type="Proteomes" id="UP000327439">
    <property type="component" value="Chromosome D11"/>
</dbReference>
<dbReference type="Pfam" id="PF03107">
    <property type="entry name" value="C1_2"/>
    <property type="match status" value="1"/>
</dbReference>
<feature type="domain" description="DC1" evidence="2">
    <location>
        <begin position="6"/>
        <end position="57"/>
    </location>
</feature>
<accession>A0A5J5PK09</accession>
<dbReference type="EMBL" id="CM018225">
    <property type="protein sequence ID" value="KAB2005561.1"/>
    <property type="molecule type" value="Genomic_DNA"/>
</dbReference>
<protein>
    <recommendedName>
        <fullName evidence="2">DC1 domain-containing protein</fullName>
    </recommendedName>
</protein>
<gene>
    <name evidence="3" type="ORF">ES319_D11G279000v1</name>
</gene>
<dbReference type="AlphaFoldDB" id="A0A5J5PK09"/>
<evidence type="ECO:0000259" key="2">
    <source>
        <dbReference type="Pfam" id="PF03107"/>
    </source>
</evidence>
<organism evidence="3 4">
    <name type="scientific">Gossypium barbadense</name>
    <name type="common">Sea Island cotton</name>
    <name type="synonym">Hibiscus barbadensis</name>
    <dbReference type="NCBI Taxonomy" id="3634"/>
    <lineage>
        <taxon>Eukaryota</taxon>
        <taxon>Viridiplantae</taxon>
        <taxon>Streptophyta</taxon>
        <taxon>Embryophyta</taxon>
        <taxon>Tracheophyta</taxon>
        <taxon>Spermatophyta</taxon>
        <taxon>Magnoliopsida</taxon>
        <taxon>eudicotyledons</taxon>
        <taxon>Gunneridae</taxon>
        <taxon>Pentapetalae</taxon>
        <taxon>rosids</taxon>
        <taxon>malvids</taxon>
        <taxon>Malvales</taxon>
        <taxon>Malvaceae</taxon>
        <taxon>Malvoideae</taxon>
        <taxon>Gossypium</taxon>
    </lineage>
</organism>
<evidence type="ECO:0000313" key="3">
    <source>
        <dbReference type="EMBL" id="KAB2005561.1"/>
    </source>
</evidence>
<dbReference type="InterPro" id="IPR046349">
    <property type="entry name" value="C1-like_sf"/>
</dbReference>
<keyword evidence="4" id="KW-1185">Reference proteome</keyword>
<proteinExistence type="predicted"/>
<sequence length="76" mass="8835">MVKSTYHDHVLTLKGSFVEDDSRDHRCEFCEEDRNPNDHAYYCEDCNGQVIAHVECVFEPFKSKDKILFCCGKSLT</sequence>